<name>W4JVR9_HETIT</name>
<feature type="compositionally biased region" description="Polar residues" evidence="1">
    <location>
        <begin position="251"/>
        <end position="260"/>
    </location>
</feature>
<organism evidence="2 3">
    <name type="scientific">Heterobasidion irregulare (strain TC 32-1)</name>
    <dbReference type="NCBI Taxonomy" id="747525"/>
    <lineage>
        <taxon>Eukaryota</taxon>
        <taxon>Fungi</taxon>
        <taxon>Dikarya</taxon>
        <taxon>Basidiomycota</taxon>
        <taxon>Agaricomycotina</taxon>
        <taxon>Agaricomycetes</taxon>
        <taxon>Russulales</taxon>
        <taxon>Bondarzewiaceae</taxon>
        <taxon>Heterobasidion</taxon>
        <taxon>Heterobasidion annosum species complex</taxon>
    </lineage>
</organism>
<evidence type="ECO:0000313" key="3">
    <source>
        <dbReference type="Proteomes" id="UP000030671"/>
    </source>
</evidence>
<dbReference type="HOGENOM" id="CLU_368032_0_0_1"/>
<dbReference type="Proteomes" id="UP000030671">
    <property type="component" value="Unassembled WGS sequence"/>
</dbReference>
<dbReference type="KEGG" id="hir:HETIRDRAFT_105322"/>
<dbReference type="InParanoid" id="W4JVR9"/>
<dbReference type="OrthoDB" id="3260975at2759"/>
<dbReference type="AlphaFoldDB" id="W4JVR9"/>
<reference evidence="2 3" key="1">
    <citation type="journal article" date="2012" name="New Phytol.">
        <title>Insight into trade-off between wood decay and parasitism from the genome of a fungal forest pathogen.</title>
        <authorList>
            <person name="Olson A."/>
            <person name="Aerts A."/>
            <person name="Asiegbu F."/>
            <person name="Belbahri L."/>
            <person name="Bouzid O."/>
            <person name="Broberg A."/>
            <person name="Canback B."/>
            <person name="Coutinho P.M."/>
            <person name="Cullen D."/>
            <person name="Dalman K."/>
            <person name="Deflorio G."/>
            <person name="van Diepen L.T."/>
            <person name="Dunand C."/>
            <person name="Duplessis S."/>
            <person name="Durling M."/>
            <person name="Gonthier P."/>
            <person name="Grimwood J."/>
            <person name="Fossdal C.G."/>
            <person name="Hansson D."/>
            <person name="Henrissat B."/>
            <person name="Hietala A."/>
            <person name="Himmelstrand K."/>
            <person name="Hoffmeister D."/>
            <person name="Hogberg N."/>
            <person name="James T.Y."/>
            <person name="Karlsson M."/>
            <person name="Kohler A."/>
            <person name="Kues U."/>
            <person name="Lee Y.H."/>
            <person name="Lin Y.C."/>
            <person name="Lind M."/>
            <person name="Lindquist E."/>
            <person name="Lombard V."/>
            <person name="Lucas S."/>
            <person name="Lunden K."/>
            <person name="Morin E."/>
            <person name="Murat C."/>
            <person name="Park J."/>
            <person name="Raffaello T."/>
            <person name="Rouze P."/>
            <person name="Salamov A."/>
            <person name="Schmutz J."/>
            <person name="Solheim H."/>
            <person name="Stahlberg J."/>
            <person name="Velez H."/>
            <person name="de Vries R.P."/>
            <person name="Wiebenga A."/>
            <person name="Woodward S."/>
            <person name="Yakovlev I."/>
            <person name="Garbelotto M."/>
            <person name="Martin F."/>
            <person name="Grigoriev I.V."/>
            <person name="Stenlid J."/>
        </authorList>
    </citation>
    <scope>NUCLEOTIDE SEQUENCE [LARGE SCALE GENOMIC DNA]</scope>
    <source>
        <strain evidence="2 3">TC 32-1</strain>
    </source>
</reference>
<sequence length="757" mass="84742">MSLLLRHSPTEWVDTLARIPFRRNTIRWFHITGFGRERLVIEEYMPGGTLPERLFPTNSRGEQHVTAYWSEGSNPSDNVRPWYMARSDIMAEDGYHLLRPEELLYESQRIIDAPGTSGNIARPPVKSLILSLPVLRESPLAPIPLLAPSPPLPPLQLDIPVPFQHAVSAERTMAVEERAMAALPHAYTDPFPGNRLAPIPNLEEDDPMLPASPPYDPKQTVQDREAPPPVTPSSTTFVEEGPTPTEPVDAPSSQPATVPVTSEDWRWSSGTPYQGRRGGDREQEGKTERRRRRAETEAETGASREATGLSLNSPESSPSPLPPLTYNVTPILSNITTPNKTNSDSSDDEDAMPANPPSTWFYGDGRTCENPGDFIKQVEQGFTEKSTDTHKVDKVGQYLKSGSPAEKWYEDELSPVDSATWKSFKAAFFTRWLKLKAVVKTRAEKIMTLQAHKLTEAEAVRKVEMDGTEEWGYIQWADRVLVLANAVVDSDGMLIEGVRKDLPMSVAALVTGTYTTWINFTDAVRQIRPDDLLRAQVNNARLAAVEEELRRPVPPRQNTSNAELQRMMECMSINSQPPALRAPPYPANRSTFPANNPYHSTHPQPTITRPQRASNTERLAIARRNQLPQHAKNPAGMTLYQQQVTDWHAANPNGRSDEHRPYPLTPGTAPVATGECWKCGMTDPRHRGDECTGQAVPDNERRWRMIASTISRPAPPTAVRYVYIQPEYYDLYEHEPRDNMRWREAMDEAGNGDGPAA</sequence>
<evidence type="ECO:0008006" key="4">
    <source>
        <dbReference type="Google" id="ProtNLM"/>
    </source>
</evidence>
<dbReference type="GeneID" id="20666055"/>
<keyword evidence="3" id="KW-1185">Reference proteome</keyword>
<accession>W4JVR9</accession>
<feature type="compositionally biased region" description="Basic and acidic residues" evidence="1">
    <location>
        <begin position="277"/>
        <end position="287"/>
    </location>
</feature>
<dbReference type="EMBL" id="KI925463">
    <property type="protein sequence ID" value="ETW77574.1"/>
    <property type="molecule type" value="Genomic_DNA"/>
</dbReference>
<protein>
    <recommendedName>
        <fullName evidence="4">Retrotransposon gag domain-containing protein</fullName>
    </recommendedName>
</protein>
<feature type="compositionally biased region" description="Polar residues" evidence="1">
    <location>
        <begin position="326"/>
        <end position="344"/>
    </location>
</feature>
<dbReference type="eggNOG" id="ENOG502SUXC">
    <property type="taxonomic scope" value="Eukaryota"/>
</dbReference>
<dbReference type="RefSeq" id="XP_009551057.1">
    <property type="nucleotide sequence ID" value="XM_009552762.1"/>
</dbReference>
<proteinExistence type="predicted"/>
<evidence type="ECO:0000313" key="2">
    <source>
        <dbReference type="EMBL" id="ETW77574.1"/>
    </source>
</evidence>
<evidence type="ECO:0000256" key="1">
    <source>
        <dbReference type="SAM" id="MobiDB-lite"/>
    </source>
</evidence>
<feature type="region of interest" description="Disordered" evidence="1">
    <location>
        <begin position="186"/>
        <end position="363"/>
    </location>
</feature>
<feature type="compositionally biased region" description="Low complexity" evidence="1">
    <location>
        <begin position="299"/>
        <end position="316"/>
    </location>
</feature>
<gene>
    <name evidence="2" type="ORF">HETIRDRAFT_105322</name>
</gene>